<evidence type="ECO:0000256" key="5">
    <source>
        <dbReference type="SAM" id="SignalP"/>
    </source>
</evidence>
<comment type="subcellular location">
    <subcellularLocation>
        <location evidence="1">Cell membrane</location>
        <topology evidence="1">Lipid-anchor</topology>
    </subcellularLocation>
</comment>
<comment type="caution">
    <text evidence="7">The sequence shown here is derived from an EMBL/GenBank/DDBJ whole genome shotgun (WGS) entry which is preliminary data.</text>
</comment>
<evidence type="ECO:0000256" key="2">
    <source>
        <dbReference type="ARBA" id="ARBA00005695"/>
    </source>
</evidence>
<dbReference type="CDD" id="cd00995">
    <property type="entry name" value="PBP2_NikA_DppA_OppA_like"/>
    <property type="match status" value="1"/>
</dbReference>
<evidence type="ECO:0000313" key="8">
    <source>
        <dbReference type="Proteomes" id="UP000632138"/>
    </source>
</evidence>
<evidence type="ECO:0000256" key="4">
    <source>
        <dbReference type="ARBA" id="ARBA00022729"/>
    </source>
</evidence>
<evidence type="ECO:0000256" key="1">
    <source>
        <dbReference type="ARBA" id="ARBA00004193"/>
    </source>
</evidence>
<dbReference type="PANTHER" id="PTHR30290">
    <property type="entry name" value="PERIPLASMIC BINDING COMPONENT OF ABC TRANSPORTER"/>
    <property type="match status" value="1"/>
</dbReference>
<organism evidence="7 8">
    <name type="scientific">Paractinoplanes ovalisporus</name>
    <dbReference type="NCBI Taxonomy" id="2810368"/>
    <lineage>
        <taxon>Bacteria</taxon>
        <taxon>Bacillati</taxon>
        <taxon>Actinomycetota</taxon>
        <taxon>Actinomycetes</taxon>
        <taxon>Micromonosporales</taxon>
        <taxon>Micromonosporaceae</taxon>
        <taxon>Paractinoplanes</taxon>
    </lineage>
</organism>
<accession>A0ABS2AI33</accession>
<dbReference type="SUPFAM" id="SSF53850">
    <property type="entry name" value="Periplasmic binding protein-like II"/>
    <property type="match status" value="1"/>
</dbReference>
<dbReference type="Gene3D" id="3.10.105.10">
    <property type="entry name" value="Dipeptide-binding Protein, Domain 3"/>
    <property type="match status" value="1"/>
</dbReference>
<sequence length="517" mass="55419">MIALKPRATAVAAAGVALVLAAAGCTSAVNQQGDAGGTPSRGGTLRIVQGADVQPATLMSQNNPNFSLTRTVFNSLIQYDHKTLEPLPELATKWETSGDGKTLTFTLREGVKFHDGRAFTAADVIADLEIIQKAEVASQVKGIAKQIAEMKADGDTKLTITFKQAMSNTLDLFLMMPIIDPKTADDIFAGKSFNGTGPFKVEKYTPGQGFDLKRNDQYWDSGKPLLDGVTITVVRDSQSMLSSLKAGQSDLALDLAPLDATTIKNDPAYKLVESDANDSVAYAGYNVTVPLLGDKKVRQAISYAIDRERILSQVYGGIGQVTSLPWAPSSPAYDQAKAKHFTHDVDKAKSLLQEAGATGKTVNVYYDSGFGPNNGLAEIVQFDLTAAGLKPNLQPLQASDFLSKLRSGGFDGMFLTAHGFGQISPATLLGGAFPFNFTKNASSFVSPDYQQLAEKVWFSPGKPDAQALAQVNDFLLDQQFVSDLVTSTHTFATTSKLQGLEWTMLDYLDLDDASLAK</sequence>
<feature type="chain" id="PRO_5045560200" evidence="5">
    <location>
        <begin position="29"/>
        <end position="517"/>
    </location>
</feature>
<reference evidence="7 8" key="1">
    <citation type="submission" date="2021-01" db="EMBL/GenBank/DDBJ databases">
        <title>Actinoplanes sp. nov. LDG1-06 isolated from lichen.</title>
        <authorList>
            <person name="Saeng-In P."/>
            <person name="Phongsopitanun W."/>
            <person name="Kanchanasin P."/>
            <person name="Yuki M."/>
            <person name="Kudo T."/>
            <person name="Ohkuma M."/>
            <person name="Tanasupawat S."/>
        </authorList>
    </citation>
    <scope>NUCLEOTIDE SEQUENCE [LARGE SCALE GENOMIC DNA]</scope>
    <source>
        <strain evidence="7 8">LDG1-06</strain>
    </source>
</reference>
<dbReference type="RefSeq" id="WP_203379446.1">
    <property type="nucleotide sequence ID" value="NZ_JAENHP010000010.1"/>
</dbReference>
<dbReference type="PROSITE" id="PS51257">
    <property type="entry name" value="PROKAR_LIPOPROTEIN"/>
    <property type="match status" value="1"/>
</dbReference>
<feature type="domain" description="Solute-binding protein family 5" evidence="6">
    <location>
        <begin position="86"/>
        <end position="427"/>
    </location>
</feature>
<dbReference type="EMBL" id="JAENHP010000010">
    <property type="protein sequence ID" value="MBM2619458.1"/>
    <property type="molecule type" value="Genomic_DNA"/>
</dbReference>
<comment type="similarity">
    <text evidence="2">Belongs to the bacterial solute-binding protein 5 family.</text>
</comment>
<evidence type="ECO:0000259" key="6">
    <source>
        <dbReference type="Pfam" id="PF00496"/>
    </source>
</evidence>
<dbReference type="PANTHER" id="PTHR30290:SF9">
    <property type="entry name" value="OLIGOPEPTIDE-BINDING PROTEIN APPA"/>
    <property type="match status" value="1"/>
</dbReference>
<keyword evidence="8" id="KW-1185">Reference proteome</keyword>
<dbReference type="InterPro" id="IPR030678">
    <property type="entry name" value="Peptide/Ni-bd"/>
</dbReference>
<evidence type="ECO:0000256" key="3">
    <source>
        <dbReference type="ARBA" id="ARBA00022448"/>
    </source>
</evidence>
<keyword evidence="4 5" id="KW-0732">Signal</keyword>
<protein>
    <submittedName>
        <fullName evidence="7">ABC transporter substrate-binding protein</fullName>
    </submittedName>
</protein>
<gene>
    <name evidence="7" type="ORF">JIG36_28280</name>
</gene>
<keyword evidence="3" id="KW-0813">Transport</keyword>
<feature type="signal peptide" evidence="5">
    <location>
        <begin position="1"/>
        <end position="28"/>
    </location>
</feature>
<dbReference type="InterPro" id="IPR023765">
    <property type="entry name" value="SBP_5_CS"/>
</dbReference>
<dbReference type="Gene3D" id="3.40.190.10">
    <property type="entry name" value="Periplasmic binding protein-like II"/>
    <property type="match status" value="1"/>
</dbReference>
<name>A0ABS2AI33_9ACTN</name>
<proteinExistence type="inferred from homology"/>
<dbReference type="InterPro" id="IPR039424">
    <property type="entry name" value="SBP_5"/>
</dbReference>
<dbReference type="Pfam" id="PF00496">
    <property type="entry name" value="SBP_bac_5"/>
    <property type="match status" value="1"/>
</dbReference>
<dbReference type="InterPro" id="IPR000914">
    <property type="entry name" value="SBP_5_dom"/>
</dbReference>
<evidence type="ECO:0000313" key="7">
    <source>
        <dbReference type="EMBL" id="MBM2619458.1"/>
    </source>
</evidence>
<dbReference type="PROSITE" id="PS01040">
    <property type="entry name" value="SBP_BACTERIAL_5"/>
    <property type="match status" value="1"/>
</dbReference>
<dbReference type="PIRSF" id="PIRSF002741">
    <property type="entry name" value="MppA"/>
    <property type="match status" value="1"/>
</dbReference>
<dbReference type="Proteomes" id="UP000632138">
    <property type="component" value="Unassembled WGS sequence"/>
</dbReference>